<name>A0A1R3V121_9HYPH</name>
<feature type="transmembrane region" description="Helical" evidence="6">
    <location>
        <begin position="40"/>
        <end position="59"/>
    </location>
</feature>
<feature type="transmembrane region" description="Helical" evidence="6">
    <location>
        <begin position="6"/>
        <end position="28"/>
    </location>
</feature>
<evidence type="ECO:0000313" key="7">
    <source>
        <dbReference type="EMBL" id="SIT53548.1"/>
    </source>
</evidence>
<keyword evidence="3 6" id="KW-0812">Transmembrane</keyword>
<dbReference type="PANTHER" id="PTHR30250">
    <property type="entry name" value="PST FAMILY PREDICTED COLANIC ACID TRANSPORTER"/>
    <property type="match status" value="1"/>
</dbReference>
<feature type="transmembrane region" description="Helical" evidence="6">
    <location>
        <begin position="353"/>
        <end position="376"/>
    </location>
</feature>
<comment type="subcellular location">
    <subcellularLocation>
        <location evidence="1">Cell membrane</location>
        <topology evidence="1">Multi-pass membrane protein</topology>
    </subcellularLocation>
</comment>
<feature type="transmembrane region" description="Helical" evidence="6">
    <location>
        <begin position="113"/>
        <end position="132"/>
    </location>
</feature>
<evidence type="ECO:0000256" key="4">
    <source>
        <dbReference type="ARBA" id="ARBA00022989"/>
    </source>
</evidence>
<organism evidence="7 8">
    <name type="scientific">Mesorhizobium prunaredense</name>
    <dbReference type="NCBI Taxonomy" id="1631249"/>
    <lineage>
        <taxon>Bacteria</taxon>
        <taxon>Pseudomonadati</taxon>
        <taxon>Pseudomonadota</taxon>
        <taxon>Alphaproteobacteria</taxon>
        <taxon>Hyphomicrobiales</taxon>
        <taxon>Phyllobacteriaceae</taxon>
        <taxon>Mesorhizobium</taxon>
    </lineage>
</organism>
<dbReference type="GO" id="GO:0005886">
    <property type="term" value="C:plasma membrane"/>
    <property type="evidence" value="ECO:0007669"/>
    <property type="project" value="UniProtKB-SubCell"/>
</dbReference>
<proteinExistence type="predicted"/>
<sequence>MTLSKQAASLAVLHVTDVLQPLIILPYAGRVLGPMSFGQYAYALAIGQLAAVVVAYGFHWTAQRRVASLRYEPAAIASLAAQVMATKAVLFVAVCLVGFVLAGDVLALSRPTFLCAMLSAAGGIIFPAWLFVGLERAWQAAVAVVGARVLALVCFVAMVASPDQVALAVAIQSAVPVVSGVICLPFILPIGFGGFRSVTLSAIGMQLRNGWSGFFFTAVDVALVTLPVALVGHFAGYVAAGQYSVAEKFLLAARVFFRLLMDTFIPRVSYYAHVDPAAGVQLIRRSLFTVAGGAAMSIVMFFVAPYIILLLFGDEFSGATPIVRAMAIIPLLMNINTFTSNIFMFSYGYENEWAALNASGLLVFLVASYFLSFVMAEQAIVYAMVAKEVVVLVVSTGFFLIGGAAVLRTAAACDAGRVGGYPPAFQSAPLEHEADRFRS</sequence>
<gene>
    <name evidence="7" type="primary">wzx</name>
    <name evidence="7" type="ORF">BQ8794_130032</name>
</gene>
<feature type="transmembrane region" description="Helical" evidence="6">
    <location>
        <begin position="167"/>
        <end position="192"/>
    </location>
</feature>
<dbReference type="AlphaFoldDB" id="A0A1R3V121"/>
<dbReference type="Proteomes" id="UP000188388">
    <property type="component" value="Unassembled WGS sequence"/>
</dbReference>
<keyword evidence="2" id="KW-1003">Cell membrane</keyword>
<keyword evidence="4 6" id="KW-1133">Transmembrane helix</keyword>
<evidence type="ECO:0000256" key="3">
    <source>
        <dbReference type="ARBA" id="ARBA00022692"/>
    </source>
</evidence>
<dbReference type="Pfam" id="PF01943">
    <property type="entry name" value="Polysacc_synt"/>
    <property type="match status" value="1"/>
</dbReference>
<evidence type="ECO:0000256" key="6">
    <source>
        <dbReference type="SAM" id="Phobius"/>
    </source>
</evidence>
<evidence type="ECO:0000313" key="8">
    <source>
        <dbReference type="Proteomes" id="UP000188388"/>
    </source>
</evidence>
<dbReference type="InterPro" id="IPR050833">
    <property type="entry name" value="Poly_Biosynth_Transport"/>
</dbReference>
<feature type="transmembrane region" description="Helical" evidence="6">
    <location>
        <begin position="79"/>
        <end position="101"/>
    </location>
</feature>
<dbReference type="STRING" id="1631249.BQ8794_130032"/>
<keyword evidence="5 6" id="KW-0472">Membrane</keyword>
<dbReference type="EMBL" id="FTPD01000005">
    <property type="protein sequence ID" value="SIT53548.1"/>
    <property type="molecule type" value="Genomic_DNA"/>
</dbReference>
<keyword evidence="8" id="KW-1185">Reference proteome</keyword>
<feature type="transmembrane region" description="Helical" evidence="6">
    <location>
        <begin position="388"/>
        <end position="407"/>
    </location>
</feature>
<evidence type="ECO:0000256" key="1">
    <source>
        <dbReference type="ARBA" id="ARBA00004651"/>
    </source>
</evidence>
<dbReference type="RefSeq" id="WP_077373564.1">
    <property type="nucleotide sequence ID" value="NZ_FTPD01000005.1"/>
</dbReference>
<evidence type="ECO:0000256" key="5">
    <source>
        <dbReference type="ARBA" id="ARBA00023136"/>
    </source>
</evidence>
<accession>A0A1R3V121</accession>
<dbReference type="PANTHER" id="PTHR30250:SF11">
    <property type="entry name" value="O-ANTIGEN TRANSPORTER-RELATED"/>
    <property type="match status" value="1"/>
</dbReference>
<feature type="transmembrane region" description="Helical" evidence="6">
    <location>
        <begin position="212"/>
        <end position="239"/>
    </location>
</feature>
<feature type="transmembrane region" description="Helical" evidence="6">
    <location>
        <begin position="138"/>
        <end position="160"/>
    </location>
</feature>
<evidence type="ECO:0000256" key="2">
    <source>
        <dbReference type="ARBA" id="ARBA00022475"/>
    </source>
</evidence>
<protein>
    <submittedName>
        <fullName evidence="7">Wzx</fullName>
    </submittedName>
</protein>
<reference evidence="8" key="1">
    <citation type="submission" date="2017-01" db="EMBL/GenBank/DDBJ databases">
        <authorList>
            <person name="Brunel B."/>
        </authorList>
    </citation>
    <scope>NUCLEOTIDE SEQUENCE [LARGE SCALE GENOMIC DNA]</scope>
</reference>
<feature type="transmembrane region" description="Helical" evidence="6">
    <location>
        <begin position="290"/>
        <end position="313"/>
    </location>
</feature>
<dbReference type="InterPro" id="IPR002797">
    <property type="entry name" value="Polysacc_synth"/>
</dbReference>
<feature type="transmembrane region" description="Helical" evidence="6">
    <location>
        <begin position="325"/>
        <end position="347"/>
    </location>
</feature>